<feature type="region of interest" description="Disordered" evidence="1">
    <location>
        <begin position="1"/>
        <end position="21"/>
    </location>
</feature>
<protein>
    <submittedName>
        <fullName evidence="2">Uncharacterized protein</fullName>
    </submittedName>
</protein>
<keyword evidence="3" id="KW-1185">Reference proteome</keyword>
<gene>
    <name evidence="2" type="ORF">Pla108_06980</name>
</gene>
<dbReference type="EMBL" id="SJPR01000001">
    <property type="protein sequence ID" value="TWT99755.1"/>
    <property type="molecule type" value="Genomic_DNA"/>
</dbReference>
<accession>A0A5C6AKQ5</accession>
<dbReference type="OrthoDB" id="288713at2"/>
<reference evidence="2 3" key="1">
    <citation type="submission" date="2019-02" db="EMBL/GenBank/DDBJ databases">
        <title>Deep-cultivation of Planctomycetes and their phenomic and genomic characterization uncovers novel biology.</title>
        <authorList>
            <person name="Wiegand S."/>
            <person name="Jogler M."/>
            <person name="Boedeker C."/>
            <person name="Pinto D."/>
            <person name="Vollmers J."/>
            <person name="Rivas-Marin E."/>
            <person name="Kohn T."/>
            <person name="Peeters S.H."/>
            <person name="Heuer A."/>
            <person name="Rast P."/>
            <person name="Oberbeckmann S."/>
            <person name="Bunk B."/>
            <person name="Jeske O."/>
            <person name="Meyerdierks A."/>
            <person name="Storesund J.E."/>
            <person name="Kallscheuer N."/>
            <person name="Luecker S."/>
            <person name="Lage O.M."/>
            <person name="Pohl T."/>
            <person name="Merkel B.J."/>
            <person name="Hornburger P."/>
            <person name="Mueller R.-W."/>
            <person name="Bruemmer F."/>
            <person name="Labrenz M."/>
            <person name="Spormann A.M."/>
            <person name="Op Den Camp H."/>
            <person name="Overmann J."/>
            <person name="Amann R."/>
            <person name="Jetten M.S.M."/>
            <person name="Mascher T."/>
            <person name="Medema M.H."/>
            <person name="Devos D.P."/>
            <person name="Kaster A.-K."/>
            <person name="Ovreas L."/>
            <person name="Rohde M."/>
            <person name="Galperin M.Y."/>
            <person name="Jogler C."/>
        </authorList>
    </citation>
    <scope>NUCLEOTIDE SEQUENCE [LARGE SCALE GENOMIC DNA]</scope>
    <source>
        <strain evidence="2 3">Pla108</strain>
    </source>
</reference>
<name>A0A5C6AKQ5_9BACT</name>
<evidence type="ECO:0000256" key="1">
    <source>
        <dbReference type="SAM" id="MobiDB-lite"/>
    </source>
</evidence>
<sequence length="87" mass="9871">MANTLLEADSNLTAPTNEAAPFVDRRREKTDGAVGRERRQFTNSHDGLSDEAADLARAIDSYKARHRRRFINYEEMLSVVKSLGYAR</sequence>
<dbReference type="RefSeq" id="WP_146443015.1">
    <property type="nucleotide sequence ID" value="NZ_SJPR01000001.1"/>
</dbReference>
<comment type="caution">
    <text evidence="2">The sequence shown here is derived from an EMBL/GenBank/DDBJ whole genome shotgun (WGS) entry which is preliminary data.</text>
</comment>
<evidence type="ECO:0000313" key="3">
    <source>
        <dbReference type="Proteomes" id="UP000317421"/>
    </source>
</evidence>
<evidence type="ECO:0000313" key="2">
    <source>
        <dbReference type="EMBL" id="TWT99755.1"/>
    </source>
</evidence>
<organism evidence="2 3">
    <name type="scientific">Botrimarina colliarenosi</name>
    <dbReference type="NCBI Taxonomy" id="2528001"/>
    <lineage>
        <taxon>Bacteria</taxon>
        <taxon>Pseudomonadati</taxon>
        <taxon>Planctomycetota</taxon>
        <taxon>Planctomycetia</taxon>
        <taxon>Pirellulales</taxon>
        <taxon>Lacipirellulaceae</taxon>
        <taxon>Botrimarina</taxon>
    </lineage>
</organism>
<dbReference type="Proteomes" id="UP000317421">
    <property type="component" value="Unassembled WGS sequence"/>
</dbReference>
<dbReference type="AlphaFoldDB" id="A0A5C6AKQ5"/>
<proteinExistence type="predicted"/>